<organism evidence="5 6">
    <name type="scientific">Chitinophaga barathri</name>
    <dbReference type="NCBI Taxonomy" id="1647451"/>
    <lineage>
        <taxon>Bacteria</taxon>
        <taxon>Pseudomonadati</taxon>
        <taxon>Bacteroidota</taxon>
        <taxon>Chitinophagia</taxon>
        <taxon>Chitinophagales</taxon>
        <taxon>Chitinophagaceae</taxon>
        <taxon>Chitinophaga</taxon>
    </lineage>
</organism>
<keyword evidence="2" id="KW-0238">DNA-binding</keyword>
<dbReference type="InterPro" id="IPR018060">
    <property type="entry name" value="HTH_AraC"/>
</dbReference>
<comment type="caution">
    <text evidence="5">The sequence shown here is derived from an EMBL/GenBank/DDBJ whole genome shotgun (WGS) entry which is preliminary data.</text>
</comment>
<dbReference type="GO" id="GO:0003700">
    <property type="term" value="F:DNA-binding transcription factor activity"/>
    <property type="evidence" value="ECO:0007669"/>
    <property type="project" value="InterPro"/>
</dbReference>
<accession>A0A3N4MN19</accession>
<dbReference type="SUPFAM" id="SSF46689">
    <property type="entry name" value="Homeodomain-like"/>
    <property type="match status" value="1"/>
</dbReference>
<dbReference type="Pfam" id="PF12833">
    <property type="entry name" value="HTH_18"/>
    <property type="match status" value="1"/>
</dbReference>
<name>A0A3N4MN19_9BACT</name>
<dbReference type="InterPro" id="IPR009057">
    <property type="entry name" value="Homeodomain-like_sf"/>
</dbReference>
<dbReference type="PANTHER" id="PTHR46796:SF6">
    <property type="entry name" value="ARAC SUBFAMILY"/>
    <property type="match status" value="1"/>
</dbReference>
<evidence type="ECO:0000313" key="5">
    <source>
        <dbReference type="EMBL" id="RPD41440.1"/>
    </source>
</evidence>
<dbReference type="InterPro" id="IPR054015">
    <property type="entry name" value="ExsA-like_N"/>
</dbReference>
<dbReference type="PROSITE" id="PS01124">
    <property type="entry name" value="HTH_ARAC_FAMILY_2"/>
    <property type="match status" value="1"/>
</dbReference>
<evidence type="ECO:0000256" key="3">
    <source>
        <dbReference type="ARBA" id="ARBA00023163"/>
    </source>
</evidence>
<dbReference type="InterPro" id="IPR050204">
    <property type="entry name" value="AraC_XylS_family_regulators"/>
</dbReference>
<sequence length="267" mass="30926">MEDQLRSHILYSCYSHMSREGENFVPEHIFSYTLSGSMDMFTGGKSYHFGEGQYRFFRKNQLARFIKHPPAGGEYRSVSVLMDKNTLQSISDELNIHASQPYTGDNIVTLQPSNLFSNYINSLKPYMEAGQDINPALTNLKVREAIMILLETNPSLRNLLFDFSEPGKIDLEAYMNEHYRFNVDMTRFAYLTGRSLATFKRDFEKIYHTSPNRWLQQKRLNDAFYLLKEKGRKSSDVYLEVGFKDLSHFSYAFKKTFGMAPSTVAAQ</sequence>
<dbReference type="Gene3D" id="1.10.10.60">
    <property type="entry name" value="Homeodomain-like"/>
    <property type="match status" value="1"/>
</dbReference>
<dbReference type="AlphaFoldDB" id="A0A3N4MN19"/>
<evidence type="ECO:0000313" key="6">
    <source>
        <dbReference type="Proteomes" id="UP000279089"/>
    </source>
</evidence>
<dbReference type="SMART" id="SM00342">
    <property type="entry name" value="HTH_ARAC"/>
    <property type="match status" value="1"/>
</dbReference>
<proteinExistence type="predicted"/>
<gene>
    <name evidence="5" type="ORF">EG028_08965</name>
</gene>
<keyword evidence="3" id="KW-0804">Transcription</keyword>
<keyword evidence="6" id="KW-1185">Reference proteome</keyword>
<reference evidence="6" key="1">
    <citation type="submission" date="2018-11" db="EMBL/GenBank/DDBJ databases">
        <title>Chitinophaga lutea sp.nov., isolate from arsenic contaminated soil.</title>
        <authorList>
            <person name="Zong Y."/>
        </authorList>
    </citation>
    <scope>NUCLEOTIDE SEQUENCE [LARGE SCALE GENOMIC DNA]</scope>
    <source>
        <strain evidence="6">YLT18</strain>
    </source>
</reference>
<evidence type="ECO:0000256" key="2">
    <source>
        <dbReference type="ARBA" id="ARBA00023125"/>
    </source>
</evidence>
<dbReference type="PANTHER" id="PTHR46796">
    <property type="entry name" value="HTH-TYPE TRANSCRIPTIONAL ACTIVATOR RHAS-RELATED"/>
    <property type="match status" value="1"/>
</dbReference>
<dbReference type="OrthoDB" id="4480133at2"/>
<dbReference type="EMBL" id="RMBX01000004">
    <property type="protein sequence ID" value="RPD41440.1"/>
    <property type="molecule type" value="Genomic_DNA"/>
</dbReference>
<evidence type="ECO:0000256" key="1">
    <source>
        <dbReference type="ARBA" id="ARBA00023015"/>
    </source>
</evidence>
<evidence type="ECO:0000259" key="4">
    <source>
        <dbReference type="PROSITE" id="PS01124"/>
    </source>
</evidence>
<dbReference type="Pfam" id="PF22200">
    <property type="entry name" value="ExsA_N"/>
    <property type="match status" value="1"/>
</dbReference>
<feature type="domain" description="HTH araC/xylS-type" evidence="4">
    <location>
        <begin position="169"/>
        <end position="267"/>
    </location>
</feature>
<dbReference type="Proteomes" id="UP000279089">
    <property type="component" value="Unassembled WGS sequence"/>
</dbReference>
<protein>
    <submittedName>
        <fullName evidence="5">AraC family transcriptional regulator</fullName>
    </submittedName>
</protein>
<keyword evidence="1" id="KW-0805">Transcription regulation</keyword>
<dbReference type="RefSeq" id="WP_120516261.1">
    <property type="nucleotide sequence ID" value="NZ_QXZY01000005.1"/>
</dbReference>
<dbReference type="GO" id="GO:0043565">
    <property type="term" value="F:sequence-specific DNA binding"/>
    <property type="evidence" value="ECO:0007669"/>
    <property type="project" value="InterPro"/>
</dbReference>